<organism evidence="2">
    <name type="scientific">viral metagenome</name>
    <dbReference type="NCBI Taxonomy" id="1070528"/>
    <lineage>
        <taxon>unclassified sequences</taxon>
        <taxon>metagenomes</taxon>
        <taxon>organismal metagenomes</taxon>
    </lineage>
</organism>
<evidence type="ECO:0000256" key="1">
    <source>
        <dbReference type="SAM" id="MobiDB-lite"/>
    </source>
</evidence>
<dbReference type="AlphaFoldDB" id="A0A6C0CB92"/>
<proteinExistence type="predicted"/>
<protein>
    <submittedName>
        <fullName evidence="2">Uncharacterized protein</fullName>
    </submittedName>
</protein>
<evidence type="ECO:0000313" key="2">
    <source>
        <dbReference type="EMBL" id="QHT00939.1"/>
    </source>
</evidence>
<feature type="compositionally biased region" description="Basic and acidic residues" evidence="1">
    <location>
        <begin position="408"/>
        <end position="417"/>
    </location>
</feature>
<feature type="compositionally biased region" description="Acidic residues" evidence="1">
    <location>
        <begin position="462"/>
        <end position="484"/>
    </location>
</feature>
<sequence>MLNNFTDDKYQKFKEDIYNISFIIDDTVLCDDIHAIILSLINDFVTIAQQKILHTIEIAQHYVYPKKQENGIQNCEIVLCFDIISNNYSDGSLRFYAKYQKDNGFFYVPIQLVRINAVKTCQHLNIEQIEYQNIDKMQEIEEQKYVAMSRAQTDAIKANTLAKKLSIMNPDDISKVVDVVNEITTKVRDTLTDDSSFKLSVPPESTIHIAKVVAKSCAEISKKNNMVFILVPNSDFVINLAIGKMKYSVLLDANLAIIPLSCLSADVNATQVISNLYILHKATDKGIINTFVESHTNTEPQRSISINSFWNRIYKKIRDLWDNISNVDNSNKDSNSIKILSNSISKEMNTVYDDSSSDSDIALFTTEKEEKKQKGGKHKSKHWRTDDISSDDINLFTSEAPRKRHAPSLKDNDKKMPTVDIPNSLADEDSGDDINLFTDESEEVMFEPQMGGAQGKQRGGNDDDESSSTTESEDVDDVDLFTSD</sequence>
<dbReference type="EMBL" id="MN739361">
    <property type="protein sequence ID" value="QHT00939.1"/>
    <property type="molecule type" value="Genomic_DNA"/>
</dbReference>
<accession>A0A6C0CB92</accession>
<name>A0A6C0CB92_9ZZZZ</name>
<reference evidence="2" key="1">
    <citation type="journal article" date="2020" name="Nature">
        <title>Giant virus diversity and host interactions through global metagenomics.</title>
        <authorList>
            <person name="Schulz F."/>
            <person name="Roux S."/>
            <person name="Paez-Espino D."/>
            <person name="Jungbluth S."/>
            <person name="Walsh D.A."/>
            <person name="Denef V.J."/>
            <person name="McMahon K.D."/>
            <person name="Konstantinidis K.T."/>
            <person name="Eloe-Fadrosh E.A."/>
            <person name="Kyrpides N.C."/>
            <person name="Woyke T."/>
        </authorList>
    </citation>
    <scope>NUCLEOTIDE SEQUENCE</scope>
    <source>
        <strain evidence="2">GVMAG-M-3300020192-26</strain>
    </source>
</reference>
<feature type="region of interest" description="Disordered" evidence="1">
    <location>
        <begin position="394"/>
        <end position="484"/>
    </location>
</feature>